<evidence type="ECO:0000256" key="7">
    <source>
        <dbReference type="ARBA" id="ARBA00048707"/>
    </source>
</evidence>
<name>A0A9P4K7P3_9PLEO</name>
<comment type="catalytic activity">
    <reaction evidence="7">
        <text>an N-acyl-L-alpha-aminoacyl-tRNA + H2O = an N-acyl-L-amino acid + a tRNA + H(+)</text>
        <dbReference type="Rhea" id="RHEA:54448"/>
        <dbReference type="Rhea" id="RHEA-COMP:10123"/>
        <dbReference type="Rhea" id="RHEA-COMP:13883"/>
        <dbReference type="ChEBI" id="CHEBI:15377"/>
        <dbReference type="ChEBI" id="CHEBI:15378"/>
        <dbReference type="ChEBI" id="CHEBI:59874"/>
        <dbReference type="ChEBI" id="CHEBI:78442"/>
        <dbReference type="ChEBI" id="CHEBI:138191"/>
        <dbReference type="EC" id="3.1.1.29"/>
    </reaction>
</comment>
<evidence type="ECO:0000256" key="9">
    <source>
        <dbReference type="SAM" id="MobiDB-lite"/>
    </source>
</evidence>
<keyword evidence="11" id="KW-1185">Reference proteome</keyword>
<dbReference type="Pfam" id="PF01981">
    <property type="entry name" value="PTH2"/>
    <property type="match status" value="1"/>
</dbReference>
<feature type="region of interest" description="Disordered" evidence="9">
    <location>
        <begin position="810"/>
        <end position="867"/>
    </location>
</feature>
<dbReference type="EMBL" id="ML986629">
    <property type="protein sequence ID" value="KAF2263195.1"/>
    <property type="molecule type" value="Genomic_DNA"/>
</dbReference>
<keyword evidence="8" id="KW-0175">Coiled coil</keyword>
<protein>
    <recommendedName>
        <fullName evidence="3">peptidyl-tRNA hydrolase</fullName>
        <ecNumber evidence="3">3.1.1.29</ecNumber>
    </recommendedName>
</protein>
<sequence length="867" mass="97102">MQDHVPPSTANIAIACALIAGVTGYFIGQGKSLGLFGGSPISTPPKDKKSMEESDDSSDEDHSEECKLVLVVRTDLGMTKADMRSIGKIAAQCGHATLACYKHFLRSWPDSPILRRWERYGQMKVALQVKSEEELETLQAQALSLGLCAHTIHDAGRTQIASGSATVLGIGPGPKGVIDQVTGHLKLLHLSEKHMYSAENAMSLSIEEANKIRLAMGLAPLPGSGGASAPSGPMFKETKDEDPDDEPASTIETRTAAAYDNWTRLQDEAAAKKKKEARLAAIKKEREKAERNEKLEGKGLAEGVADEDDLAWLKSSRKRQKKIAKAEQIQKELEERERQAQEALQYTEADLAGIKVGHELKDFEDGEQILVLKDTAVDAEDEDELEAVSLREKERLQERLDSKKRKRAYEPNDMDESGQRSILAQYDEEIDGKKRHAFTLDGQGRTVEEAELEAAGTSKSKKVAISLDILKDDTPTNDYMDVSEVKMKKPKKKKSKSSRRKRVEEEEDIFETLPPPGDDDAMDVDELETTILKPKKVLFEGSFVDDDDLQARLAAQRSKALKNRKKVRPEDIARRLREEASATPDVRETIEADENSGLVIDETSEFVQNLQRSETEEAEEGRHSRQRRSARSSTGPISPVPHIDDEEDVDMDHSYVEAGERSEARTRSVSVGVTATGLDAEETVDTGLGATLRLLKQRGIVKDSDSGDKNALYRERQKFLADRHRAEEQAERLAREQRERERLSGRWSSMNNREREEWARRNNENRDKLESRKMAEIFMKEYKPTFELTYVDEHGRQMNQKEAFKQLSHQFHGKGSGNNKTQKQLEKIAAENKKMAESSLETSLTGGMSTAQDQQSKKHKQAGVRLQ</sequence>
<evidence type="ECO:0000256" key="4">
    <source>
        <dbReference type="ARBA" id="ARBA00022801"/>
    </source>
</evidence>
<feature type="compositionally biased region" description="Low complexity" evidence="9">
    <location>
        <begin position="223"/>
        <end position="234"/>
    </location>
</feature>
<dbReference type="PANTHER" id="PTHR14152:SF5">
    <property type="entry name" value="U4_U6.U5 TRI-SNRNP-ASSOCIATED PROTEIN 1"/>
    <property type="match status" value="1"/>
</dbReference>
<evidence type="ECO:0000256" key="8">
    <source>
        <dbReference type="SAM" id="Coils"/>
    </source>
</evidence>
<comment type="similarity">
    <text evidence="2">Belongs to the SNU66/SART1 family.</text>
</comment>
<dbReference type="GO" id="GO:0045292">
    <property type="term" value="P:mRNA cis splicing, via spliceosome"/>
    <property type="evidence" value="ECO:0007669"/>
    <property type="project" value="TreeGrafter"/>
</dbReference>
<dbReference type="Proteomes" id="UP000800093">
    <property type="component" value="Unassembled WGS sequence"/>
</dbReference>
<feature type="coiled-coil region" evidence="8">
    <location>
        <begin position="316"/>
        <end position="350"/>
    </location>
</feature>
<feature type="region of interest" description="Disordered" evidence="9">
    <location>
        <begin position="223"/>
        <end position="248"/>
    </location>
</feature>
<dbReference type="EC" id="3.1.1.29" evidence="3"/>
<evidence type="ECO:0000256" key="5">
    <source>
        <dbReference type="ARBA" id="ARBA00023242"/>
    </source>
</evidence>
<feature type="region of interest" description="Disordered" evidence="9">
    <location>
        <begin position="476"/>
        <end position="522"/>
    </location>
</feature>
<evidence type="ECO:0000256" key="6">
    <source>
        <dbReference type="ARBA" id="ARBA00038050"/>
    </source>
</evidence>
<reference evidence="11" key="1">
    <citation type="journal article" date="2020" name="Stud. Mycol.">
        <title>101 Dothideomycetes genomes: A test case for predicting lifestyles and emergence of pathogens.</title>
        <authorList>
            <person name="Haridas S."/>
            <person name="Albert R."/>
            <person name="Binder M."/>
            <person name="Bloem J."/>
            <person name="LaButti K."/>
            <person name="Salamov A."/>
            <person name="Andreopoulos B."/>
            <person name="Baker S."/>
            <person name="Barry K."/>
            <person name="Bills G."/>
            <person name="Bluhm B."/>
            <person name="Cannon C."/>
            <person name="Castanera R."/>
            <person name="Culley D."/>
            <person name="Daum C."/>
            <person name="Ezra D."/>
            <person name="Gonzalez J."/>
            <person name="Henrissat B."/>
            <person name="Kuo A."/>
            <person name="Liang C."/>
            <person name="Lipzen A."/>
            <person name="Lutzoni F."/>
            <person name="Magnuson J."/>
            <person name="Mondo S."/>
            <person name="Nolan M."/>
            <person name="Ohm R."/>
            <person name="Pangilinan J."/>
            <person name="Park H.-J."/>
            <person name="Ramirez L."/>
            <person name="Alfaro M."/>
            <person name="Sun H."/>
            <person name="Tritt A."/>
            <person name="Yoshinaga Y."/>
            <person name="Zwiers L.-H."/>
            <person name="Turgeon B."/>
            <person name="Goodwin S."/>
            <person name="Spatafora J."/>
            <person name="Crous P."/>
            <person name="Grigoriev I."/>
        </authorList>
    </citation>
    <scope>NUCLEOTIDE SEQUENCE [LARGE SCALE GENOMIC DNA]</scope>
    <source>
        <strain evidence="11">CBS 304.66</strain>
    </source>
</reference>
<dbReference type="NCBIfam" id="TIGR00283">
    <property type="entry name" value="arch_pth2"/>
    <property type="match status" value="1"/>
</dbReference>
<dbReference type="PANTHER" id="PTHR14152">
    <property type="entry name" value="SQUAMOUS CELL CARCINOMA ANTIGEN RECOGNISED BY CYTOTOXIC T LYMPHOCYTES"/>
    <property type="match status" value="1"/>
</dbReference>
<feature type="region of interest" description="Disordered" evidence="9">
    <location>
        <begin position="397"/>
        <end position="422"/>
    </location>
</feature>
<dbReference type="InterPro" id="IPR005011">
    <property type="entry name" value="SNU66/SART1"/>
</dbReference>
<feature type="compositionally biased region" description="Acidic residues" evidence="9">
    <location>
        <begin position="53"/>
        <end position="63"/>
    </location>
</feature>
<dbReference type="SUPFAM" id="SSF102462">
    <property type="entry name" value="Peptidyl-tRNA hydrolase II"/>
    <property type="match status" value="1"/>
</dbReference>
<proteinExistence type="inferred from homology"/>
<dbReference type="GO" id="GO:0000481">
    <property type="term" value="P:maturation of 5S rRNA"/>
    <property type="evidence" value="ECO:0007669"/>
    <property type="project" value="TreeGrafter"/>
</dbReference>
<dbReference type="OrthoDB" id="5583at2759"/>
<comment type="subcellular location">
    <subcellularLocation>
        <location evidence="1">Nucleus</location>
    </subcellularLocation>
</comment>
<feature type="coiled-coil region" evidence="8">
    <location>
        <begin position="265"/>
        <end position="292"/>
    </location>
</feature>
<dbReference type="AlphaFoldDB" id="A0A9P4K7P3"/>
<dbReference type="InterPro" id="IPR002833">
    <property type="entry name" value="PTH2"/>
</dbReference>
<comment type="similarity">
    <text evidence="6">Belongs to the PTH2 family.</text>
</comment>
<accession>A0A9P4K7P3</accession>
<feature type="compositionally biased region" description="Basic residues" evidence="9">
    <location>
        <begin position="488"/>
        <end position="501"/>
    </location>
</feature>
<keyword evidence="4" id="KW-0378">Hydrolase</keyword>
<feature type="compositionally biased region" description="Basic residues" evidence="9">
    <location>
        <begin position="857"/>
        <end position="867"/>
    </location>
</feature>
<dbReference type="InterPro" id="IPR023476">
    <property type="entry name" value="Pep_tRNA_hydro_II_dom_sf"/>
</dbReference>
<dbReference type="Pfam" id="PF03343">
    <property type="entry name" value="SART-1"/>
    <property type="match status" value="1"/>
</dbReference>
<feature type="compositionally biased region" description="Basic and acidic residues" evidence="9">
    <location>
        <begin position="568"/>
        <end position="590"/>
    </location>
</feature>
<comment type="caution">
    <text evidence="10">The sequence shown here is derived from an EMBL/GenBank/DDBJ whole genome shotgun (WGS) entry which is preliminary data.</text>
</comment>
<evidence type="ECO:0000256" key="3">
    <source>
        <dbReference type="ARBA" id="ARBA00013260"/>
    </source>
</evidence>
<feature type="region of interest" description="Disordered" evidence="9">
    <location>
        <begin position="38"/>
        <end position="64"/>
    </location>
</feature>
<organism evidence="10 11">
    <name type="scientific">Lojkania enalia</name>
    <dbReference type="NCBI Taxonomy" id="147567"/>
    <lineage>
        <taxon>Eukaryota</taxon>
        <taxon>Fungi</taxon>
        <taxon>Dikarya</taxon>
        <taxon>Ascomycota</taxon>
        <taxon>Pezizomycotina</taxon>
        <taxon>Dothideomycetes</taxon>
        <taxon>Pleosporomycetidae</taxon>
        <taxon>Pleosporales</taxon>
        <taxon>Pleosporales incertae sedis</taxon>
        <taxon>Lojkania</taxon>
    </lineage>
</organism>
<dbReference type="FunFam" id="3.40.1490.10:FF:000001">
    <property type="entry name" value="Peptidyl-tRNA hydrolase 2"/>
    <property type="match status" value="1"/>
</dbReference>
<feature type="compositionally biased region" description="Basic and acidic residues" evidence="9">
    <location>
        <begin position="823"/>
        <end position="836"/>
    </location>
</feature>
<feature type="coiled-coil region" evidence="8">
    <location>
        <begin position="709"/>
        <end position="746"/>
    </location>
</feature>
<dbReference type="GO" id="GO:0046540">
    <property type="term" value="C:U4/U6 x U5 tri-snRNP complex"/>
    <property type="evidence" value="ECO:0007669"/>
    <property type="project" value="TreeGrafter"/>
</dbReference>
<gene>
    <name evidence="10" type="ORF">CC78DRAFT_569215</name>
</gene>
<dbReference type="CDD" id="cd02430">
    <property type="entry name" value="PTH2"/>
    <property type="match status" value="1"/>
</dbReference>
<feature type="compositionally biased region" description="Polar residues" evidence="9">
    <location>
        <begin position="839"/>
        <end position="854"/>
    </location>
</feature>
<keyword evidence="5" id="KW-0539">Nucleus</keyword>
<dbReference type="Gene3D" id="3.40.1490.10">
    <property type="entry name" value="Bit1"/>
    <property type="match status" value="1"/>
</dbReference>
<feature type="region of interest" description="Disordered" evidence="9">
    <location>
        <begin position="558"/>
        <end position="649"/>
    </location>
</feature>
<evidence type="ECO:0000313" key="11">
    <source>
        <dbReference type="Proteomes" id="UP000800093"/>
    </source>
</evidence>
<evidence type="ECO:0000256" key="1">
    <source>
        <dbReference type="ARBA" id="ARBA00004123"/>
    </source>
</evidence>
<evidence type="ECO:0000256" key="2">
    <source>
        <dbReference type="ARBA" id="ARBA00006076"/>
    </source>
</evidence>
<evidence type="ECO:0000313" key="10">
    <source>
        <dbReference type="EMBL" id="KAF2263195.1"/>
    </source>
</evidence>
<dbReference type="GO" id="GO:0004045">
    <property type="term" value="F:peptidyl-tRNA hydrolase activity"/>
    <property type="evidence" value="ECO:0007669"/>
    <property type="project" value="UniProtKB-EC"/>
</dbReference>